<accession>A0A6N2YMP1</accession>
<sequence>MIRYAKLSDAKAIADIYNEYILHSVATFETEAVSEDEMRRRIADISSRFPYLVFEKDGQVIGYAYAHLWQERAAYCHTWETTVYISSSSARQGIGRLLMSRLIEECRKSDCYVLIACITHGNESSYALHRKLGFEQVAFFEKVGTKFGKRLDVTDWELILRP</sequence>
<proteinExistence type="predicted"/>
<dbReference type="PANTHER" id="PTHR43072">
    <property type="entry name" value="N-ACETYLTRANSFERASE"/>
    <property type="match status" value="1"/>
</dbReference>
<keyword evidence="2" id="KW-0808">Transferase</keyword>
<protein>
    <submittedName>
        <fullName evidence="2">N-acyltransferase YncA</fullName>
        <ecNumber evidence="2">2.3.1.-</ecNumber>
    </submittedName>
</protein>
<organism evidence="2">
    <name type="scientific">Paraprevotella clara</name>
    <dbReference type="NCBI Taxonomy" id="454154"/>
    <lineage>
        <taxon>Bacteria</taxon>
        <taxon>Pseudomonadati</taxon>
        <taxon>Bacteroidota</taxon>
        <taxon>Bacteroidia</taxon>
        <taxon>Bacteroidales</taxon>
        <taxon>Prevotellaceae</taxon>
        <taxon>Paraprevotella</taxon>
    </lineage>
</organism>
<evidence type="ECO:0000313" key="2">
    <source>
        <dbReference type="EMBL" id="VYT68141.1"/>
    </source>
</evidence>
<feature type="domain" description="N-acetyltransferase" evidence="1">
    <location>
        <begin position="1"/>
        <end position="152"/>
    </location>
</feature>
<reference evidence="2" key="1">
    <citation type="submission" date="2019-11" db="EMBL/GenBank/DDBJ databases">
        <authorList>
            <person name="Feng L."/>
        </authorList>
    </citation>
    <scope>NUCLEOTIDE SEQUENCE</scope>
    <source>
        <strain evidence="2">PclaraLFYP37</strain>
    </source>
</reference>
<name>A0A6N2YMP1_9BACT</name>
<dbReference type="CDD" id="cd04301">
    <property type="entry name" value="NAT_SF"/>
    <property type="match status" value="1"/>
</dbReference>
<evidence type="ECO:0000259" key="1">
    <source>
        <dbReference type="PROSITE" id="PS51186"/>
    </source>
</evidence>
<dbReference type="PROSITE" id="PS51186">
    <property type="entry name" value="GNAT"/>
    <property type="match status" value="1"/>
</dbReference>
<dbReference type="GO" id="GO:0016747">
    <property type="term" value="F:acyltransferase activity, transferring groups other than amino-acyl groups"/>
    <property type="evidence" value="ECO:0007669"/>
    <property type="project" value="InterPro"/>
</dbReference>
<dbReference type="EMBL" id="CACRUT010000004">
    <property type="protein sequence ID" value="VYT68141.1"/>
    <property type="molecule type" value="Genomic_DNA"/>
</dbReference>
<dbReference type="EC" id="2.3.1.-" evidence="2"/>
<keyword evidence="2" id="KW-0012">Acyltransferase</keyword>
<dbReference type="Gene3D" id="3.40.630.30">
    <property type="match status" value="1"/>
</dbReference>
<dbReference type="InterPro" id="IPR016181">
    <property type="entry name" value="Acyl_CoA_acyltransferase"/>
</dbReference>
<dbReference type="PANTHER" id="PTHR43072:SF8">
    <property type="entry name" value="ACYLTRANSFERASE FABY-RELATED"/>
    <property type="match status" value="1"/>
</dbReference>
<dbReference type="RefSeq" id="WP_118147596.1">
    <property type="nucleotide sequence ID" value="NZ_CACRUT010000004.1"/>
</dbReference>
<dbReference type="Pfam" id="PF13420">
    <property type="entry name" value="Acetyltransf_4"/>
    <property type="match status" value="1"/>
</dbReference>
<dbReference type="AlphaFoldDB" id="A0A6N2YMP1"/>
<dbReference type="InterPro" id="IPR000182">
    <property type="entry name" value="GNAT_dom"/>
</dbReference>
<dbReference type="SUPFAM" id="SSF55729">
    <property type="entry name" value="Acyl-CoA N-acyltransferases (Nat)"/>
    <property type="match status" value="1"/>
</dbReference>
<gene>
    <name evidence="2" type="primary">yncA</name>
    <name evidence="2" type="ORF">PCLFYP37_00847</name>
</gene>